<proteinExistence type="predicted"/>
<name>A0A6S7I197_PARCT</name>
<gene>
    <name evidence="1" type="ORF">PACLA_8A038251</name>
</gene>
<feature type="non-terminal residue" evidence="1">
    <location>
        <position position="1"/>
    </location>
</feature>
<dbReference type="EMBL" id="CACRXK020007379">
    <property type="protein sequence ID" value="CAB4012094.1"/>
    <property type="molecule type" value="Genomic_DNA"/>
</dbReference>
<dbReference type="AlphaFoldDB" id="A0A6S7I197"/>
<evidence type="ECO:0000313" key="1">
    <source>
        <dbReference type="EMBL" id="CAB4012094.1"/>
    </source>
</evidence>
<protein>
    <submittedName>
        <fullName evidence="1">Uncharacterized protein</fullName>
    </submittedName>
</protein>
<evidence type="ECO:0000313" key="2">
    <source>
        <dbReference type="Proteomes" id="UP001152795"/>
    </source>
</evidence>
<reference evidence="1" key="1">
    <citation type="submission" date="2020-04" db="EMBL/GenBank/DDBJ databases">
        <authorList>
            <person name="Alioto T."/>
            <person name="Alioto T."/>
            <person name="Gomez Garrido J."/>
        </authorList>
    </citation>
    <scope>NUCLEOTIDE SEQUENCE</scope>
    <source>
        <strain evidence="1">A484AB</strain>
    </source>
</reference>
<organism evidence="1 2">
    <name type="scientific">Paramuricea clavata</name>
    <name type="common">Red gorgonian</name>
    <name type="synonym">Violescent sea-whip</name>
    <dbReference type="NCBI Taxonomy" id="317549"/>
    <lineage>
        <taxon>Eukaryota</taxon>
        <taxon>Metazoa</taxon>
        <taxon>Cnidaria</taxon>
        <taxon>Anthozoa</taxon>
        <taxon>Octocorallia</taxon>
        <taxon>Malacalcyonacea</taxon>
        <taxon>Plexauridae</taxon>
        <taxon>Paramuricea</taxon>
    </lineage>
</organism>
<keyword evidence="2" id="KW-1185">Reference proteome</keyword>
<dbReference type="PANTHER" id="PTHR47331">
    <property type="entry name" value="PHD-TYPE DOMAIN-CONTAINING PROTEIN"/>
    <property type="match status" value="1"/>
</dbReference>
<dbReference type="Proteomes" id="UP001152795">
    <property type="component" value="Unassembled WGS sequence"/>
</dbReference>
<feature type="non-terminal residue" evidence="1">
    <location>
        <position position="285"/>
    </location>
</feature>
<accession>A0A6S7I197</accession>
<sequence length="285" mass="32532">VQFNIFQAVTGSLRVFGLRPSPSILGATIEHHLCLFQQSEPEIVEMLKDSLYVDDFITGEENDAKAFNVYKKSKEIMAKGGFNLRKWHSNSPNLLKLIETDETSLHEHSKSAPIVNTTEDDESYAKSQTTIGNFKEENDSTVKVLGLNWDTTSDEIFFDLSDDASELRLMESLLLELINLGECNNRDIHVIADLFTLHQKNRTNYNQKIKIHILCYKVYEFELEKNPFCPELPKMGSSLHWGLQVIKLSSDQLRNCPTENIKKLTERVIFIPRKSPSSFDDSSIG</sequence>
<comment type="caution">
    <text evidence="1">The sequence shown here is derived from an EMBL/GenBank/DDBJ whole genome shotgun (WGS) entry which is preliminary data.</text>
</comment>
<dbReference type="OrthoDB" id="5979717at2759"/>